<keyword evidence="1" id="KW-0812">Transmembrane</keyword>
<keyword evidence="1" id="KW-0472">Membrane</keyword>
<dbReference type="PATRIC" id="fig|1388761.3.peg.287"/>
<comment type="caution">
    <text evidence="2">The sequence shown here is derived from an EMBL/GenBank/DDBJ whole genome shotgun (WGS) entry which is preliminary data.</text>
</comment>
<dbReference type="EMBL" id="AXDC01000002">
    <property type="protein sequence ID" value="ERM93323.1"/>
    <property type="molecule type" value="Genomic_DNA"/>
</dbReference>
<keyword evidence="1" id="KW-1133">Transmembrane helix</keyword>
<gene>
    <name evidence="2" type="ORF">O163_01450</name>
</gene>
<evidence type="ECO:0000313" key="3">
    <source>
        <dbReference type="Proteomes" id="UP000016856"/>
    </source>
</evidence>
<feature type="transmembrane region" description="Helical" evidence="1">
    <location>
        <begin position="16"/>
        <end position="35"/>
    </location>
</feature>
<dbReference type="AlphaFoldDB" id="U5CTQ6"/>
<organism evidence="2 3">
    <name type="scientific">Caldanaerobacter subterraneus subsp. yonseiensis KB-1</name>
    <dbReference type="NCBI Taxonomy" id="1388761"/>
    <lineage>
        <taxon>Bacteria</taxon>
        <taxon>Bacillati</taxon>
        <taxon>Bacillota</taxon>
        <taxon>Clostridia</taxon>
        <taxon>Thermoanaerobacterales</taxon>
        <taxon>Thermoanaerobacteraceae</taxon>
        <taxon>Caldanaerobacter</taxon>
    </lineage>
</organism>
<dbReference type="Proteomes" id="UP000016856">
    <property type="component" value="Unassembled WGS sequence"/>
</dbReference>
<evidence type="ECO:0000313" key="2">
    <source>
        <dbReference type="EMBL" id="ERM93323.1"/>
    </source>
</evidence>
<name>U5CTQ6_CALSX</name>
<proteinExistence type="predicted"/>
<reference evidence="2 3" key="1">
    <citation type="journal article" date="2013" name="Genome Announc.">
        <title>Draft Genome Sequence of an Anaerobic and Extremophilic Bacterium, Caldanaerobacter yonseiensis, Isolated from a Geothermal Hot Stream.</title>
        <authorList>
            <person name="Lee S.J."/>
            <person name="Lee Y.J."/>
            <person name="Park G.S."/>
            <person name="Kim B.C."/>
            <person name="Lee S.J."/>
            <person name="Shin J.H."/>
            <person name="Lee D.W."/>
        </authorList>
    </citation>
    <scope>NUCLEOTIDE SEQUENCE [LARGE SCALE GENOMIC DNA]</scope>
    <source>
        <strain evidence="2 3">KB-1</strain>
    </source>
</reference>
<accession>U5CTQ6</accession>
<protein>
    <submittedName>
        <fullName evidence="2">Uncharacterized protein</fullName>
    </submittedName>
</protein>
<sequence>MLIYNPSKKSSPKNSLIFLMLFSLSYLLPAVKYGALKVIL</sequence>
<evidence type="ECO:0000256" key="1">
    <source>
        <dbReference type="SAM" id="Phobius"/>
    </source>
</evidence>